<comment type="similarity">
    <text evidence="4">Belongs to the class V-like SAM-binding methyltransferase superfamily. SETD3 actin-histidine methyltransferase family.</text>
</comment>
<dbReference type="PANTHER" id="PTHR13271">
    <property type="entry name" value="UNCHARACTERIZED PUTATIVE METHYLTRANSFERASE"/>
    <property type="match status" value="1"/>
</dbReference>
<dbReference type="WBParaSite" id="SMUV_0000602201-mRNA-1">
    <property type="protein sequence ID" value="SMUV_0000602201-mRNA-1"/>
    <property type="gene ID" value="SMUV_0000602201"/>
</dbReference>
<dbReference type="GO" id="GO:0018064">
    <property type="term" value="F:protein-L-histidine N-tele-methyltransferase activity"/>
    <property type="evidence" value="ECO:0007669"/>
    <property type="project" value="UniProtKB-EC"/>
</dbReference>
<sequence>MSSSSLVQRNEILQKLRNKCDYLWQSKLTQSAPESPMNALWEEHLEIRQQLKEIFKLQEELGAVVPKANDRQQSLIAFMNWCDRMKIKRNNVTVKYFDNIGFELQTTGEVKEGEDMVTVPRNALLSWDLARKSVLLKKCFERDIIVRSMDNVALALMLCCQKLSSDSFWHPYFNILPETFDTPLYYSENELQALKPSPAFEDALLLFRDITRQFLYFMIEVIHVVEYRSAKLQKKQQAQMHEPTFLNTPLTPENFTFDLYRWSVACVSTRINMIPSQDLRNHNDAPVLIPCLIPLLDMANHEVCMNASLPHVYFSAENDCASITAVRNYNAGETVRIYYGKRCSSDFLLHNGFVPESDSFEDTCKLKIGITKKSEFYNARLKMMQDYGYTTNSNIFHFDLSLKEPYVDESLLYFARVFVLNNPDENGKSQLETYDVTLKAWDFLRKRLELTLSTYGKLDNIKPATSREATILRLKRNEVKVLRKAFHYSSEQYLKLLSQSQQEGQVAA</sequence>
<dbReference type="SUPFAM" id="SSF82199">
    <property type="entry name" value="SET domain"/>
    <property type="match status" value="1"/>
</dbReference>
<dbReference type="PANTHER" id="PTHR13271:SF47">
    <property type="entry name" value="ACTIN-HISTIDINE N-METHYLTRANSFERASE"/>
    <property type="match status" value="1"/>
</dbReference>
<dbReference type="InterPro" id="IPR046341">
    <property type="entry name" value="SET_dom_sf"/>
</dbReference>
<accession>A0A0N5AN47</accession>
<dbReference type="GO" id="GO:0032259">
    <property type="term" value="P:methylation"/>
    <property type="evidence" value="ECO:0007669"/>
    <property type="project" value="UniProtKB-KW"/>
</dbReference>
<protein>
    <recommendedName>
        <fullName evidence="4">protein-histidine N-methyltransferase</fullName>
        <ecNumber evidence="4">2.1.1.85</ecNumber>
    </recommendedName>
</protein>
<dbReference type="CDD" id="cd19176">
    <property type="entry name" value="SET_SETD3"/>
    <property type="match status" value="1"/>
</dbReference>
<evidence type="ECO:0000313" key="5">
    <source>
        <dbReference type="Proteomes" id="UP000046393"/>
    </source>
</evidence>
<dbReference type="AlphaFoldDB" id="A0A0N5AN47"/>
<keyword evidence="5" id="KW-1185">Reference proteome</keyword>
<dbReference type="InterPro" id="IPR044428">
    <property type="entry name" value="SETD3_SET"/>
</dbReference>
<dbReference type="SUPFAM" id="SSF81822">
    <property type="entry name" value="RuBisCo LSMT C-terminal, substrate-binding domain"/>
    <property type="match status" value="1"/>
</dbReference>
<evidence type="ECO:0000313" key="6">
    <source>
        <dbReference type="WBParaSite" id="SMUV_0000602201-mRNA-1"/>
    </source>
</evidence>
<dbReference type="Gene3D" id="3.90.1410.10">
    <property type="entry name" value="set domain protein methyltransferase, domain 1"/>
    <property type="match status" value="1"/>
</dbReference>
<keyword evidence="3 4" id="KW-0949">S-adenosyl-L-methionine</keyword>
<evidence type="ECO:0000256" key="1">
    <source>
        <dbReference type="ARBA" id="ARBA00022603"/>
    </source>
</evidence>
<keyword evidence="1 4" id="KW-0489">Methyltransferase</keyword>
<reference evidence="6" key="1">
    <citation type="submission" date="2016-04" db="UniProtKB">
        <authorList>
            <consortium name="WormBaseParasite"/>
        </authorList>
    </citation>
    <scope>IDENTIFICATION</scope>
</reference>
<proteinExistence type="inferred from homology"/>
<dbReference type="EC" id="2.1.1.85" evidence="4"/>
<dbReference type="Proteomes" id="UP000046393">
    <property type="component" value="Unplaced"/>
</dbReference>
<evidence type="ECO:0000256" key="3">
    <source>
        <dbReference type="ARBA" id="ARBA00022691"/>
    </source>
</evidence>
<dbReference type="GO" id="GO:0016279">
    <property type="term" value="F:protein-lysine N-methyltransferase activity"/>
    <property type="evidence" value="ECO:0007669"/>
    <property type="project" value="TreeGrafter"/>
</dbReference>
<dbReference type="InterPro" id="IPR025785">
    <property type="entry name" value="SETD3"/>
</dbReference>
<evidence type="ECO:0000256" key="4">
    <source>
        <dbReference type="PROSITE-ProRule" id="PRU00898"/>
    </source>
</evidence>
<name>A0A0N5AN47_9BILA</name>
<dbReference type="Gene3D" id="3.90.1420.10">
    <property type="entry name" value="Rubisco LSMT, substrate-binding domain"/>
    <property type="match status" value="1"/>
</dbReference>
<dbReference type="InterPro" id="IPR050600">
    <property type="entry name" value="SETD3_SETD6_MTase"/>
</dbReference>
<dbReference type="STRING" id="451379.A0A0N5AN47"/>
<dbReference type="PROSITE" id="PS51565">
    <property type="entry name" value="SAM_MT85_SETD3"/>
    <property type="match status" value="1"/>
</dbReference>
<comment type="catalytic activity">
    <reaction evidence="4">
        <text>L-histidyl-[protein] + S-adenosyl-L-methionine = N(tele)-methyl-L-histidyl-[protein] + S-adenosyl-L-homocysteine + H(+)</text>
        <dbReference type="Rhea" id="RHEA:19369"/>
        <dbReference type="Rhea" id="RHEA-COMP:9745"/>
        <dbReference type="Rhea" id="RHEA-COMP:11600"/>
        <dbReference type="ChEBI" id="CHEBI:15378"/>
        <dbReference type="ChEBI" id="CHEBI:16367"/>
        <dbReference type="ChEBI" id="CHEBI:29979"/>
        <dbReference type="ChEBI" id="CHEBI:57856"/>
        <dbReference type="ChEBI" id="CHEBI:59789"/>
        <dbReference type="EC" id="2.1.1.85"/>
    </reaction>
</comment>
<dbReference type="InterPro" id="IPR036464">
    <property type="entry name" value="Rubisco_LSMT_subst-bd_sf"/>
</dbReference>
<keyword evidence="2 4" id="KW-0808">Transferase</keyword>
<evidence type="ECO:0000256" key="2">
    <source>
        <dbReference type="ARBA" id="ARBA00022679"/>
    </source>
</evidence>
<organism evidence="5 6">
    <name type="scientific">Syphacia muris</name>
    <dbReference type="NCBI Taxonomy" id="451379"/>
    <lineage>
        <taxon>Eukaryota</taxon>
        <taxon>Metazoa</taxon>
        <taxon>Ecdysozoa</taxon>
        <taxon>Nematoda</taxon>
        <taxon>Chromadorea</taxon>
        <taxon>Rhabditida</taxon>
        <taxon>Spirurina</taxon>
        <taxon>Oxyuridomorpha</taxon>
        <taxon>Oxyuroidea</taxon>
        <taxon>Oxyuridae</taxon>
        <taxon>Syphacia</taxon>
    </lineage>
</organism>